<dbReference type="Pfam" id="PF00067">
    <property type="entry name" value="p450"/>
    <property type="match status" value="1"/>
</dbReference>
<dbReference type="InterPro" id="IPR001128">
    <property type="entry name" value="Cyt_P450"/>
</dbReference>
<dbReference type="KEGG" id="led:BBK82_40050"/>
<evidence type="ECO:0008006" key="10">
    <source>
        <dbReference type="Google" id="ProtNLM"/>
    </source>
</evidence>
<keyword evidence="4 7" id="KW-0560">Oxidoreductase</keyword>
<dbReference type="CDD" id="cd11033">
    <property type="entry name" value="CYP142-like"/>
    <property type="match status" value="1"/>
</dbReference>
<evidence type="ECO:0000313" key="8">
    <source>
        <dbReference type="EMBL" id="ANZ41249.1"/>
    </source>
</evidence>
<dbReference type="GO" id="GO:0020037">
    <property type="term" value="F:heme binding"/>
    <property type="evidence" value="ECO:0007669"/>
    <property type="project" value="InterPro"/>
</dbReference>
<dbReference type="GO" id="GO:0008395">
    <property type="term" value="F:steroid hydroxylase activity"/>
    <property type="evidence" value="ECO:0007669"/>
    <property type="project" value="TreeGrafter"/>
</dbReference>
<dbReference type="SUPFAM" id="SSF48264">
    <property type="entry name" value="Cytochrome P450"/>
    <property type="match status" value="1"/>
</dbReference>
<dbReference type="GO" id="GO:0005506">
    <property type="term" value="F:iron ion binding"/>
    <property type="evidence" value="ECO:0007669"/>
    <property type="project" value="InterPro"/>
</dbReference>
<dbReference type="Gene3D" id="1.10.630.10">
    <property type="entry name" value="Cytochrome P450"/>
    <property type="match status" value="1"/>
</dbReference>
<evidence type="ECO:0000256" key="7">
    <source>
        <dbReference type="RuleBase" id="RU000461"/>
    </source>
</evidence>
<dbReference type="AlphaFoldDB" id="A0A1B2HU35"/>
<dbReference type="PRINTS" id="PR00359">
    <property type="entry name" value="BP450"/>
</dbReference>
<keyword evidence="2 7" id="KW-0349">Heme</keyword>
<accession>A0A1B2HU35</accession>
<sequence length="404" mass="44965">MTTTQIDLGGTDLFANGDPIEAYKWLRHNAPVYWNPTADGGFWALTKYDDVAEAYLNTEVYSSSKGTMLGGSYRSETDTASGQMLIATDPPRHQHLRKSVHNAGFNPLKMDKAREGVTATVNAALDKMVADGGGDWAVDISLALPTGVLLGTMELPLDKASMLQRLTRTMIGFRDSEYRGDATAAQTLIRAQVDIFEFFYDLIQERRENPGDDLISLLTKAEINGEPMSESEILYNCMNVAVGGNETTAHTSSYSIMTFLDHPDAYERLLAHPELLPTAMEELFRWTATNTYVQRHVTRDIVIRGQEVKEGDAVTLWNSSANRDEDVFPDADVFDIARNPNKHLTFGLGRHHCIGAVVARLEMELLLGEMVKRGLRFRLAGEVEKLHSNFALGIRHLPLEVWAS</sequence>
<comment type="similarity">
    <text evidence="1 7">Belongs to the cytochrome P450 family.</text>
</comment>
<dbReference type="PROSITE" id="PS00086">
    <property type="entry name" value="CYTOCHROME_P450"/>
    <property type="match status" value="1"/>
</dbReference>
<dbReference type="EMBL" id="CP016793">
    <property type="protein sequence ID" value="ANZ41249.1"/>
    <property type="molecule type" value="Genomic_DNA"/>
</dbReference>
<evidence type="ECO:0000313" key="9">
    <source>
        <dbReference type="Proteomes" id="UP000093053"/>
    </source>
</evidence>
<keyword evidence="3 7" id="KW-0479">Metal-binding</keyword>
<proteinExistence type="inferred from homology"/>
<gene>
    <name evidence="8" type="ORF">BBK82_40050</name>
</gene>
<protein>
    <recommendedName>
        <fullName evidence="10">Cytochrome</fullName>
    </recommendedName>
</protein>
<dbReference type="STRING" id="1586287.BBK82_40050"/>
<keyword evidence="9" id="KW-1185">Reference proteome</keyword>
<dbReference type="OrthoDB" id="502624at2"/>
<keyword evidence="5 7" id="KW-0408">Iron</keyword>
<dbReference type="InterPro" id="IPR036396">
    <property type="entry name" value="Cyt_P450_sf"/>
</dbReference>
<evidence type="ECO:0000256" key="1">
    <source>
        <dbReference type="ARBA" id="ARBA00010617"/>
    </source>
</evidence>
<dbReference type="InterPro" id="IPR017972">
    <property type="entry name" value="Cyt_P450_CS"/>
</dbReference>
<name>A0A1B2HU35_9PSEU</name>
<dbReference type="GO" id="GO:0006707">
    <property type="term" value="P:cholesterol catabolic process"/>
    <property type="evidence" value="ECO:0007669"/>
    <property type="project" value="TreeGrafter"/>
</dbReference>
<evidence type="ECO:0000256" key="3">
    <source>
        <dbReference type="ARBA" id="ARBA00022723"/>
    </source>
</evidence>
<evidence type="ECO:0000256" key="5">
    <source>
        <dbReference type="ARBA" id="ARBA00023004"/>
    </source>
</evidence>
<keyword evidence="6 7" id="KW-0503">Monooxygenase</keyword>
<evidence type="ECO:0000256" key="4">
    <source>
        <dbReference type="ARBA" id="ARBA00023002"/>
    </source>
</evidence>
<dbReference type="PANTHER" id="PTHR46696">
    <property type="entry name" value="P450, PUTATIVE (EUROFUNG)-RELATED"/>
    <property type="match status" value="1"/>
</dbReference>
<dbReference type="RefSeq" id="WP_065919586.1">
    <property type="nucleotide sequence ID" value="NZ_CP016793.1"/>
</dbReference>
<dbReference type="GO" id="GO:0036199">
    <property type="term" value="F:cholest-4-en-3-one 26-monooxygenase activity"/>
    <property type="evidence" value="ECO:0007669"/>
    <property type="project" value="TreeGrafter"/>
</dbReference>
<dbReference type="PANTHER" id="PTHR46696:SF4">
    <property type="entry name" value="BIOTIN BIOSYNTHESIS CYTOCHROME P450"/>
    <property type="match status" value="1"/>
</dbReference>
<reference evidence="8 9" key="1">
    <citation type="submission" date="2016-07" db="EMBL/GenBank/DDBJ databases">
        <title>Complete genome sequence of the Lentzea guizhouensis DHS C013.</title>
        <authorList>
            <person name="Cao C."/>
        </authorList>
    </citation>
    <scope>NUCLEOTIDE SEQUENCE [LARGE SCALE GENOMIC DNA]</scope>
    <source>
        <strain evidence="8 9">DHS C013</strain>
    </source>
</reference>
<organism evidence="8 9">
    <name type="scientific">Lentzea guizhouensis</name>
    <dbReference type="NCBI Taxonomy" id="1586287"/>
    <lineage>
        <taxon>Bacteria</taxon>
        <taxon>Bacillati</taxon>
        <taxon>Actinomycetota</taxon>
        <taxon>Actinomycetes</taxon>
        <taxon>Pseudonocardiales</taxon>
        <taxon>Pseudonocardiaceae</taxon>
        <taxon>Lentzea</taxon>
    </lineage>
</organism>
<evidence type="ECO:0000256" key="6">
    <source>
        <dbReference type="ARBA" id="ARBA00023033"/>
    </source>
</evidence>
<dbReference type="FunFam" id="1.10.630.10:FF:000018">
    <property type="entry name" value="Cytochrome P450 monooxygenase"/>
    <property type="match status" value="1"/>
</dbReference>
<dbReference type="Proteomes" id="UP000093053">
    <property type="component" value="Chromosome"/>
</dbReference>
<dbReference type="InterPro" id="IPR002397">
    <property type="entry name" value="Cyt_P450_B"/>
</dbReference>
<evidence type="ECO:0000256" key="2">
    <source>
        <dbReference type="ARBA" id="ARBA00022617"/>
    </source>
</evidence>